<dbReference type="Proteomes" id="UP000505377">
    <property type="component" value="Chromosome"/>
</dbReference>
<protein>
    <submittedName>
        <fullName evidence="1">Phage gp6-like head-tail connector protein</fullName>
    </submittedName>
</protein>
<organism evidence="1 2">
    <name type="scientific">Pseudonocardia broussonetiae</name>
    <dbReference type="NCBI Taxonomy" id="2736640"/>
    <lineage>
        <taxon>Bacteria</taxon>
        <taxon>Bacillati</taxon>
        <taxon>Actinomycetota</taxon>
        <taxon>Actinomycetes</taxon>
        <taxon>Pseudonocardiales</taxon>
        <taxon>Pseudonocardiaceae</taxon>
        <taxon>Pseudonocardia</taxon>
    </lineage>
</organism>
<dbReference type="Gene3D" id="1.10.3230.30">
    <property type="entry name" value="Phage gp6-like head-tail connector protein"/>
    <property type="match status" value="1"/>
</dbReference>
<sequence>MSALDVLSVAEAREYLNIRLSFDASKTAEMEGFIAAAVRRVDRHLFGGDGRSLADDPDAVEPEQSLAVRVVLADYYRPQSRAATVATGPTVEDVGVGGRAPLGARLTELLGPPAADVSESAVAAATASGPQGSFPAPMAWPDPAPCWVVR</sequence>
<reference evidence="1 2" key="1">
    <citation type="submission" date="2020-05" db="EMBL/GenBank/DDBJ databases">
        <authorList>
            <person name="Mo P."/>
        </authorList>
    </citation>
    <scope>NUCLEOTIDE SEQUENCE [LARGE SCALE GENOMIC DNA]</scope>
    <source>
        <strain evidence="1 2">Gen01</strain>
    </source>
</reference>
<keyword evidence="2" id="KW-1185">Reference proteome</keyword>
<dbReference type="EMBL" id="CP053564">
    <property type="protein sequence ID" value="QJY46659.1"/>
    <property type="molecule type" value="Genomic_DNA"/>
</dbReference>
<dbReference type="AlphaFoldDB" id="A0A6M6JJP9"/>
<name>A0A6M6JJP9_9PSEU</name>
<dbReference type="RefSeq" id="WP_172158237.1">
    <property type="nucleotide sequence ID" value="NZ_CP053564.1"/>
</dbReference>
<dbReference type="CDD" id="cd08054">
    <property type="entry name" value="gp6"/>
    <property type="match status" value="1"/>
</dbReference>
<evidence type="ECO:0000313" key="1">
    <source>
        <dbReference type="EMBL" id="QJY46659.1"/>
    </source>
</evidence>
<proteinExistence type="predicted"/>
<gene>
    <name evidence="1" type="ORF">HOP40_13220</name>
</gene>
<evidence type="ECO:0000313" key="2">
    <source>
        <dbReference type="Proteomes" id="UP000505377"/>
    </source>
</evidence>
<accession>A0A6M6JJP9</accession>
<dbReference type="KEGG" id="pbro:HOP40_13220"/>